<keyword evidence="5 10" id="KW-0645">Protease</keyword>
<dbReference type="PROSITE" id="PS00138">
    <property type="entry name" value="SUBTILASE_SER"/>
    <property type="match status" value="1"/>
</dbReference>
<dbReference type="EMBL" id="WMIB01000022">
    <property type="protein sequence ID" value="MTH55031.1"/>
    <property type="molecule type" value="Genomic_DNA"/>
</dbReference>
<dbReference type="AlphaFoldDB" id="A0A7X2S8A4"/>
<sequence length="1103" mass="120242">MKRKSRKSMGAVLAGLLVLSTVQAGPAAQKAAAKSGLPLEEVFRNNLSDKKKESRETFDEHVLMVKYKTPLSVSDHRRAGGKLLQRVPGLSYDVVSVSGKSSLEAIAEKYSKLSNVTAIAKSALVEKHGYPDIKASSMYHLKGLKVDEAAKLAGKNKVRVAVIDGGGDTKHPELKSKIKVSYNVKNPLQKGLADPHGTHVAGIIAAAKGNGEGGYGINPDAEIVSIDVFNRNPYTNDYVIAQGVLKAIELKAQVINMSLGTDISSPILEEAVKKAVDANITVVASAGNSGTNMQLYPASYDGVISVGSTNSSSKLSGFSTYGPSVDVTAPGDAIYSSFYDMEKGSTYAKMSGTSMASPVVAGTASLLLSKNPKLTPYQVNYILNKTAKDAGKKGYDLSYGNGQVDPVAALKFDVKKIPADPKVKQDRVLASAISLTAEDGKLKTVKGSFKKLNQTDYYKLPVKKGENVQLQLKEAGDYDRILGISFYKGKNSRPAYSELVNDRKENGKEGKLYEAKEDGVLVVSVKNAYGNYSESGASPYELSIEKRSAKLEDGNTKETPAKILKAPFETTAPLYFTDEGNSEGDSDYFEFNSDMLQPGSKVRLNLSGVPGIDSSLHIYANTKEESEEPGESGEETENEVEIADNGGSGEGESIVFMPEPGTDYVFEVSNKLNLENFDSKEQSQSVDFYGSFTSFIPYKLSLESKVLPDDEDQYPEAGSEEEDSYEETNQKIIEQAGSITAGKEKTGYLQFMEDEDWYKFVPSGHAIYELSFRDAADSKLPLMEIFTYDEEFEEFHFVGANTNDGFTASPKYKAGLKKNQAYYIRLTGQEGSLLPYRLTIKMLVDKTADTYEDNDHYEDARPISSTLTGNFSSVGDLDFYYFKPAKPGVYSYRLLPVPEQVRSGIQSEFRGAIDPVVVTIEDSNGNGRMEPSEEGNFMLGDYTGPNEPETGSIDAKSRKGYFIAAFNYDPFAVSMVPYKLSIGSISKVDEDRGSVKKNNIPSKPLSLKNGKGSGYYHTFGDTDTYKFSLSKNGRITFALSSPFGLDGKVTVHDASGRLVRTSDVYSTGDPEAFMADLKKGVYYVTVEESSERVSMYPYELTVK</sequence>
<dbReference type="PANTHER" id="PTHR43806:SF11">
    <property type="entry name" value="CEREVISIN-RELATED"/>
    <property type="match status" value="1"/>
</dbReference>
<feature type="region of interest" description="Disordered" evidence="11">
    <location>
        <begin position="622"/>
        <end position="651"/>
    </location>
</feature>
<evidence type="ECO:0000313" key="15">
    <source>
        <dbReference type="EMBL" id="MTH55031.1"/>
    </source>
</evidence>
<evidence type="ECO:0000259" key="13">
    <source>
        <dbReference type="Pfam" id="PF00082"/>
    </source>
</evidence>
<evidence type="ECO:0000256" key="6">
    <source>
        <dbReference type="ARBA" id="ARBA00022723"/>
    </source>
</evidence>
<evidence type="ECO:0000313" key="16">
    <source>
        <dbReference type="Proteomes" id="UP000434639"/>
    </source>
</evidence>
<evidence type="ECO:0000256" key="1">
    <source>
        <dbReference type="ARBA" id="ARBA00001913"/>
    </source>
</evidence>
<keyword evidence="12" id="KW-0732">Signal</keyword>
<dbReference type="Gene3D" id="2.60.120.380">
    <property type="match status" value="4"/>
</dbReference>
<feature type="signal peptide" evidence="12">
    <location>
        <begin position="1"/>
        <end position="24"/>
    </location>
</feature>
<accession>A0A7X2S8A4</accession>
<dbReference type="PROSITE" id="PS00137">
    <property type="entry name" value="SUBTILASE_HIS"/>
    <property type="match status" value="1"/>
</dbReference>
<comment type="subcellular location">
    <subcellularLocation>
        <location evidence="2">Secreted</location>
    </subcellularLocation>
</comment>
<evidence type="ECO:0000256" key="11">
    <source>
        <dbReference type="SAM" id="MobiDB-lite"/>
    </source>
</evidence>
<comment type="cofactor">
    <cofactor evidence="1">
        <name>Ca(2+)</name>
        <dbReference type="ChEBI" id="CHEBI:29108"/>
    </cofactor>
</comment>
<dbReference type="InterPro" id="IPR015500">
    <property type="entry name" value="Peptidase_S8_subtilisin-rel"/>
</dbReference>
<dbReference type="InterPro" id="IPR036852">
    <property type="entry name" value="Peptidase_S8/S53_dom_sf"/>
</dbReference>
<reference evidence="15 16" key="1">
    <citation type="journal article" date="2017" name="Int. J. Syst. Evol. Microbiol.">
        <title>Bacillus mangrovi sp. nov., isolated from a sediment sample from a mangrove forest.</title>
        <authorList>
            <person name="Gupta V."/>
            <person name="Singh P.K."/>
            <person name="Korpole S."/>
            <person name="Tanuku N.R.S."/>
            <person name="Pinnaka A.K."/>
        </authorList>
    </citation>
    <scope>NUCLEOTIDE SEQUENCE [LARGE SCALE GENOMIC DNA]</scope>
    <source>
        <strain evidence="15 16">KCTC 33872</strain>
    </source>
</reference>
<feature type="active site" description="Charge relay system" evidence="10">
    <location>
        <position position="164"/>
    </location>
</feature>
<dbReference type="InterPro" id="IPR022398">
    <property type="entry name" value="Peptidase_S8_His-AS"/>
</dbReference>
<feature type="domain" description="Fervidolysin-like N-terminal prodomain" evidence="14">
    <location>
        <begin position="51"/>
        <end position="117"/>
    </location>
</feature>
<dbReference type="PRINTS" id="PR00723">
    <property type="entry name" value="SUBTILISIN"/>
</dbReference>
<dbReference type="InterPro" id="IPR034202">
    <property type="entry name" value="Subtilisin_Carlsberg-like"/>
</dbReference>
<feature type="domain" description="Peptidase S8/S53" evidence="13">
    <location>
        <begin position="156"/>
        <end position="402"/>
    </location>
</feature>
<dbReference type="Gene3D" id="3.40.50.200">
    <property type="entry name" value="Peptidase S8/S53 domain"/>
    <property type="match status" value="1"/>
</dbReference>
<evidence type="ECO:0000256" key="2">
    <source>
        <dbReference type="ARBA" id="ARBA00004613"/>
    </source>
</evidence>
<organism evidence="15 16">
    <name type="scientific">Metabacillus mangrovi</name>
    <dbReference type="NCBI Taxonomy" id="1491830"/>
    <lineage>
        <taxon>Bacteria</taxon>
        <taxon>Bacillati</taxon>
        <taxon>Bacillota</taxon>
        <taxon>Bacilli</taxon>
        <taxon>Bacillales</taxon>
        <taxon>Bacillaceae</taxon>
        <taxon>Metabacillus</taxon>
    </lineage>
</organism>
<keyword evidence="4" id="KW-0964">Secreted</keyword>
<keyword evidence="6" id="KW-0479">Metal-binding</keyword>
<evidence type="ECO:0000256" key="4">
    <source>
        <dbReference type="ARBA" id="ARBA00022525"/>
    </source>
</evidence>
<dbReference type="Pfam" id="PF00082">
    <property type="entry name" value="Peptidase_S8"/>
    <property type="match status" value="1"/>
</dbReference>
<dbReference type="CDD" id="cd07477">
    <property type="entry name" value="Peptidases_S8_Subtilisin_subset"/>
    <property type="match status" value="1"/>
</dbReference>
<evidence type="ECO:0000256" key="10">
    <source>
        <dbReference type="PROSITE-ProRule" id="PRU01240"/>
    </source>
</evidence>
<dbReference type="Pfam" id="PF22148">
    <property type="entry name" value="Fervidolysin_NPro-like"/>
    <property type="match status" value="1"/>
</dbReference>
<evidence type="ECO:0000256" key="7">
    <source>
        <dbReference type="ARBA" id="ARBA00022801"/>
    </source>
</evidence>
<protein>
    <submittedName>
        <fullName evidence="15">S8 family serine peptidase</fullName>
    </submittedName>
</protein>
<name>A0A7X2S8A4_9BACI</name>
<comment type="similarity">
    <text evidence="3 10">Belongs to the peptidase S8 family.</text>
</comment>
<dbReference type="OrthoDB" id="9798386at2"/>
<dbReference type="InterPro" id="IPR054399">
    <property type="entry name" value="Fervidolysin-like_N_prodom"/>
</dbReference>
<dbReference type="GO" id="GO:0046872">
    <property type="term" value="F:metal ion binding"/>
    <property type="evidence" value="ECO:0007669"/>
    <property type="project" value="UniProtKB-KW"/>
</dbReference>
<dbReference type="PANTHER" id="PTHR43806">
    <property type="entry name" value="PEPTIDASE S8"/>
    <property type="match status" value="1"/>
</dbReference>
<dbReference type="RefSeq" id="WP_155113543.1">
    <property type="nucleotide sequence ID" value="NZ_WMIB01000022.1"/>
</dbReference>
<evidence type="ECO:0000259" key="14">
    <source>
        <dbReference type="Pfam" id="PF22148"/>
    </source>
</evidence>
<dbReference type="GO" id="GO:0005576">
    <property type="term" value="C:extracellular region"/>
    <property type="evidence" value="ECO:0007669"/>
    <property type="project" value="UniProtKB-SubCell"/>
</dbReference>
<dbReference type="InterPro" id="IPR000209">
    <property type="entry name" value="Peptidase_S8/S53_dom"/>
</dbReference>
<feature type="compositionally biased region" description="Acidic residues" evidence="11">
    <location>
        <begin position="709"/>
        <end position="726"/>
    </location>
</feature>
<dbReference type="Proteomes" id="UP000434639">
    <property type="component" value="Unassembled WGS sequence"/>
</dbReference>
<comment type="caution">
    <text evidence="15">The sequence shown here is derived from an EMBL/GenBank/DDBJ whole genome shotgun (WGS) entry which is preliminary data.</text>
</comment>
<feature type="compositionally biased region" description="Acidic residues" evidence="11">
    <location>
        <begin position="625"/>
        <end position="642"/>
    </location>
</feature>
<dbReference type="InterPro" id="IPR023828">
    <property type="entry name" value="Peptidase_S8_Ser-AS"/>
</dbReference>
<keyword evidence="7 10" id="KW-0378">Hydrolase</keyword>
<dbReference type="GO" id="GO:0004252">
    <property type="term" value="F:serine-type endopeptidase activity"/>
    <property type="evidence" value="ECO:0007669"/>
    <property type="project" value="UniProtKB-UniRule"/>
</dbReference>
<keyword evidence="9" id="KW-0106">Calcium</keyword>
<dbReference type="PROSITE" id="PS51892">
    <property type="entry name" value="SUBTILASE"/>
    <property type="match status" value="1"/>
</dbReference>
<feature type="active site" description="Charge relay system" evidence="10">
    <location>
        <position position="196"/>
    </location>
</feature>
<dbReference type="InterPro" id="IPR050131">
    <property type="entry name" value="Peptidase_S8_subtilisin-like"/>
</dbReference>
<evidence type="ECO:0000256" key="8">
    <source>
        <dbReference type="ARBA" id="ARBA00022825"/>
    </source>
</evidence>
<evidence type="ECO:0000256" key="12">
    <source>
        <dbReference type="SAM" id="SignalP"/>
    </source>
</evidence>
<proteinExistence type="inferred from homology"/>
<dbReference type="SUPFAM" id="SSF52743">
    <property type="entry name" value="Subtilisin-like"/>
    <property type="match status" value="1"/>
</dbReference>
<gene>
    <name evidence="15" type="ORF">GKZ89_16630</name>
</gene>
<evidence type="ECO:0000256" key="3">
    <source>
        <dbReference type="ARBA" id="ARBA00011073"/>
    </source>
</evidence>
<feature type="chain" id="PRO_5031328736" evidence="12">
    <location>
        <begin position="25"/>
        <end position="1103"/>
    </location>
</feature>
<feature type="active site" description="Charge relay system" evidence="10">
    <location>
        <position position="354"/>
    </location>
</feature>
<keyword evidence="8 10" id="KW-0720">Serine protease</keyword>
<feature type="region of interest" description="Disordered" evidence="11">
    <location>
        <begin position="707"/>
        <end position="726"/>
    </location>
</feature>
<dbReference type="SUPFAM" id="SSF89260">
    <property type="entry name" value="Collagen-binding domain"/>
    <property type="match status" value="1"/>
</dbReference>
<evidence type="ECO:0000256" key="5">
    <source>
        <dbReference type="ARBA" id="ARBA00022670"/>
    </source>
</evidence>
<evidence type="ECO:0000256" key="9">
    <source>
        <dbReference type="ARBA" id="ARBA00022837"/>
    </source>
</evidence>
<keyword evidence="16" id="KW-1185">Reference proteome</keyword>
<dbReference type="GO" id="GO:0006508">
    <property type="term" value="P:proteolysis"/>
    <property type="evidence" value="ECO:0007669"/>
    <property type="project" value="UniProtKB-KW"/>
</dbReference>